<dbReference type="PANTHER" id="PTHR11371">
    <property type="entry name" value="DEOXYRIBONUCLEASE"/>
    <property type="match status" value="1"/>
</dbReference>
<dbReference type="FunFam" id="3.60.10.10:FF:000007">
    <property type="entry name" value="Deoxyribonuclease"/>
    <property type="match status" value="1"/>
</dbReference>
<dbReference type="SMART" id="SM00476">
    <property type="entry name" value="DNaseIc"/>
    <property type="match status" value="1"/>
</dbReference>
<dbReference type="InterPro" id="IPR005135">
    <property type="entry name" value="Endo/exonuclease/phosphatase"/>
</dbReference>
<gene>
    <name evidence="11" type="primary">Dnase1l3</name>
    <name evidence="11" type="ORF">ELAFOR_R13140</name>
</gene>
<dbReference type="AlphaFoldDB" id="A0A851U0R3"/>
<keyword evidence="4" id="KW-0255">Endonuclease</keyword>
<dbReference type="GO" id="GO:0010623">
    <property type="term" value="P:programmed cell death involved in cell development"/>
    <property type="evidence" value="ECO:0007669"/>
    <property type="project" value="TreeGrafter"/>
</dbReference>
<feature type="non-terminal residue" evidence="11">
    <location>
        <position position="306"/>
    </location>
</feature>
<evidence type="ECO:0000256" key="6">
    <source>
        <dbReference type="ARBA" id="ARBA00023157"/>
    </source>
</evidence>
<comment type="similarity">
    <text evidence="1">Belongs to the DNase I family.</text>
</comment>
<accession>A0A851U0R3</accession>
<dbReference type="InterPro" id="IPR033125">
    <property type="entry name" value="DNASE_I_2"/>
</dbReference>
<dbReference type="CDD" id="cd10282">
    <property type="entry name" value="DNase1"/>
    <property type="match status" value="1"/>
</dbReference>
<evidence type="ECO:0000256" key="5">
    <source>
        <dbReference type="ARBA" id="ARBA00022801"/>
    </source>
</evidence>
<dbReference type="InterPro" id="IPR036691">
    <property type="entry name" value="Endo/exonu/phosph_ase_sf"/>
</dbReference>
<evidence type="ECO:0000256" key="7">
    <source>
        <dbReference type="PIRSR" id="PIRSR000988-1"/>
    </source>
</evidence>
<feature type="signal peptide" evidence="9">
    <location>
        <begin position="1"/>
        <end position="17"/>
    </location>
</feature>
<dbReference type="InterPro" id="IPR018057">
    <property type="entry name" value="Deoxyribonuclease-1_AS"/>
</dbReference>
<dbReference type="Pfam" id="PF03372">
    <property type="entry name" value="Exo_endo_phos"/>
    <property type="match status" value="1"/>
</dbReference>
<keyword evidence="12" id="KW-1185">Reference proteome</keyword>
<evidence type="ECO:0000256" key="1">
    <source>
        <dbReference type="ARBA" id="ARBA00007359"/>
    </source>
</evidence>
<dbReference type="EMBL" id="WBNG01000098">
    <property type="protein sequence ID" value="NXD22199.1"/>
    <property type="molecule type" value="Genomic_DNA"/>
</dbReference>
<evidence type="ECO:0000256" key="4">
    <source>
        <dbReference type="ARBA" id="ARBA00022759"/>
    </source>
</evidence>
<feature type="disulfide bond" description="Essential for enzymatic activity" evidence="8">
    <location>
        <begin position="192"/>
        <end position="229"/>
    </location>
</feature>
<evidence type="ECO:0000313" key="12">
    <source>
        <dbReference type="Proteomes" id="UP000623542"/>
    </source>
</evidence>
<dbReference type="GO" id="GO:0005634">
    <property type="term" value="C:nucleus"/>
    <property type="evidence" value="ECO:0007669"/>
    <property type="project" value="TreeGrafter"/>
</dbReference>
<evidence type="ECO:0000256" key="3">
    <source>
        <dbReference type="ARBA" id="ARBA00022729"/>
    </source>
</evidence>
<evidence type="ECO:0000259" key="10">
    <source>
        <dbReference type="Pfam" id="PF03372"/>
    </source>
</evidence>
<feature type="domain" description="Endonuclease/exonuclease/phosphatase" evidence="10">
    <location>
        <begin position="21"/>
        <end position="272"/>
    </location>
</feature>
<sequence length="306" mass="35496">MLLFFLLSLFLFNPSLSLKICSFNVRSFGGAKVARAEVVDAVVKIIARCDIMLLMEIKDSKNRVCPLLVEKLSSQLKGTKEEYSCVASERLGRNSYKEQYVFIYRQNQVSVKQIYQYPDTQPGNEDVFSREPFVIWWQSPKTAVSEFAIIPLHASPDTAVREIDELYDVYLDVKQRWRTENFIFMGDFNAGCSYVPRKQWKNIRLRTHSEFLWLIGDKNDTTVKNSTRCPYDRIVVCGQKLIQAVVPHSVNIFDFQEGFQMTEEQALGVSDHYPVEFELKAKGGFFSWLKSKFSRKRPKKSRSSRS</sequence>
<evidence type="ECO:0000256" key="2">
    <source>
        <dbReference type="ARBA" id="ARBA00022722"/>
    </source>
</evidence>
<comment type="caution">
    <text evidence="11">The sequence shown here is derived from an EMBL/GenBank/DDBJ whole genome shotgun (WGS) entry which is preliminary data.</text>
</comment>
<feature type="chain" id="PRO_5032559683" evidence="9">
    <location>
        <begin position="18"/>
        <end position="306"/>
    </location>
</feature>
<dbReference type="OrthoDB" id="10061407at2759"/>
<feature type="active site" evidence="7">
    <location>
        <position position="153"/>
    </location>
</feature>
<dbReference type="PROSITE" id="PS00918">
    <property type="entry name" value="DNASE_I_2"/>
    <property type="match status" value="1"/>
</dbReference>
<feature type="non-terminal residue" evidence="11">
    <location>
        <position position="1"/>
    </location>
</feature>
<reference evidence="11" key="1">
    <citation type="submission" date="2019-09" db="EMBL/GenBank/DDBJ databases">
        <title>Bird 10,000 Genomes (B10K) Project - Family phase.</title>
        <authorList>
            <person name="Zhang G."/>
        </authorList>
    </citation>
    <scope>NUCLEOTIDE SEQUENCE</scope>
    <source>
        <strain evidence="11">B10K-IZCAS-20218</strain>
        <tissue evidence="11">Blood</tissue>
    </source>
</reference>
<organism evidence="11 12">
    <name type="scientific">Elachura formosa</name>
    <name type="common">spotted wren-babbler</name>
    <dbReference type="NCBI Taxonomy" id="1463973"/>
    <lineage>
        <taxon>Eukaryota</taxon>
        <taxon>Metazoa</taxon>
        <taxon>Chordata</taxon>
        <taxon>Craniata</taxon>
        <taxon>Vertebrata</taxon>
        <taxon>Euteleostomi</taxon>
        <taxon>Archelosauria</taxon>
        <taxon>Archosauria</taxon>
        <taxon>Dinosauria</taxon>
        <taxon>Saurischia</taxon>
        <taxon>Theropoda</taxon>
        <taxon>Coelurosauria</taxon>
        <taxon>Aves</taxon>
        <taxon>Neognathae</taxon>
        <taxon>Neoaves</taxon>
        <taxon>Telluraves</taxon>
        <taxon>Australaves</taxon>
        <taxon>Passeriformes</taxon>
        <taxon>Elachuridae</taxon>
        <taxon>Elachura</taxon>
    </lineage>
</organism>
<dbReference type="GO" id="GO:0004530">
    <property type="term" value="F:deoxyribonuclease I activity"/>
    <property type="evidence" value="ECO:0007669"/>
    <property type="project" value="TreeGrafter"/>
</dbReference>
<dbReference type="PIRSF" id="PIRSF000988">
    <property type="entry name" value="DNase_I_euk"/>
    <property type="match status" value="1"/>
</dbReference>
<protein>
    <submittedName>
        <fullName evidence="11">DNSL3 Deoxyribonuclease</fullName>
    </submittedName>
</protein>
<proteinExistence type="inferred from homology"/>
<keyword evidence="5" id="KW-0378">Hydrolase</keyword>
<dbReference type="GO" id="GO:0003677">
    <property type="term" value="F:DNA binding"/>
    <property type="evidence" value="ECO:0007669"/>
    <property type="project" value="TreeGrafter"/>
</dbReference>
<name>A0A851U0R3_9PASS</name>
<evidence type="ECO:0000313" key="11">
    <source>
        <dbReference type="EMBL" id="NXD22199.1"/>
    </source>
</evidence>
<dbReference type="PANTHER" id="PTHR11371:SF32">
    <property type="entry name" value="DEOXYRIBONUCLEASE GAMMA"/>
    <property type="match status" value="1"/>
</dbReference>
<dbReference type="InterPro" id="IPR016202">
    <property type="entry name" value="DNase_I"/>
</dbReference>
<dbReference type="PRINTS" id="PR00130">
    <property type="entry name" value="DNASEI"/>
</dbReference>
<evidence type="ECO:0000256" key="9">
    <source>
        <dbReference type="SAM" id="SignalP"/>
    </source>
</evidence>
<feature type="active site" evidence="7">
    <location>
        <position position="98"/>
    </location>
</feature>
<keyword evidence="2" id="KW-0540">Nuclease</keyword>
<dbReference type="PROSITE" id="PS00919">
    <property type="entry name" value="DNASE_I_1"/>
    <property type="match status" value="1"/>
</dbReference>
<dbReference type="Gene3D" id="3.60.10.10">
    <property type="entry name" value="Endonuclease/exonuclease/phosphatase"/>
    <property type="match status" value="1"/>
</dbReference>
<dbReference type="GO" id="GO:0006309">
    <property type="term" value="P:apoptotic DNA fragmentation"/>
    <property type="evidence" value="ECO:0007669"/>
    <property type="project" value="TreeGrafter"/>
</dbReference>
<keyword evidence="3 9" id="KW-0732">Signal</keyword>
<evidence type="ECO:0000256" key="8">
    <source>
        <dbReference type="PIRSR" id="PIRSR000988-2"/>
    </source>
</evidence>
<dbReference type="SUPFAM" id="SSF56219">
    <property type="entry name" value="DNase I-like"/>
    <property type="match status" value="1"/>
</dbReference>
<dbReference type="Proteomes" id="UP000623542">
    <property type="component" value="Unassembled WGS sequence"/>
</dbReference>
<keyword evidence="6 8" id="KW-1015">Disulfide bond</keyword>